<dbReference type="InterPro" id="IPR011050">
    <property type="entry name" value="Pectin_lyase_fold/virulence"/>
</dbReference>
<accession>A0A7W9G0L6</accession>
<feature type="chain" id="PRO_5031536215" evidence="1">
    <location>
        <begin position="38"/>
        <end position="441"/>
    </location>
</feature>
<keyword evidence="4" id="KW-1185">Reference proteome</keyword>
<comment type="caution">
    <text evidence="3">The sequence shown here is derived from an EMBL/GenBank/DDBJ whole genome shotgun (WGS) entry which is preliminary data.</text>
</comment>
<dbReference type="InterPro" id="IPR006311">
    <property type="entry name" value="TAT_signal"/>
</dbReference>
<dbReference type="Gene3D" id="2.160.20.10">
    <property type="entry name" value="Single-stranded right-handed beta-helix, Pectin lyase-like"/>
    <property type="match status" value="1"/>
</dbReference>
<proteinExistence type="predicted"/>
<keyword evidence="3" id="KW-0808">Transferase</keyword>
<organism evidence="3 4">
    <name type="scientific">Nonomuraea jabiensis</name>
    <dbReference type="NCBI Taxonomy" id="882448"/>
    <lineage>
        <taxon>Bacteria</taxon>
        <taxon>Bacillati</taxon>
        <taxon>Actinomycetota</taxon>
        <taxon>Actinomycetes</taxon>
        <taxon>Streptosporangiales</taxon>
        <taxon>Streptosporangiaceae</taxon>
        <taxon>Nonomuraea</taxon>
    </lineage>
</organism>
<dbReference type="Pfam" id="PF18835">
    <property type="entry name" value="Beta_helix_2"/>
    <property type="match status" value="1"/>
</dbReference>
<dbReference type="Proteomes" id="UP000579153">
    <property type="component" value="Unassembled WGS sequence"/>
</dbReference>
<evidence type="ECO:0000313" key="4">
    <source>
        <dbReference type="Proteomes" id="UP000579153"/>
    </source>
</evidence>
<dbReference type="GO" id="GO:0033997">
    <property type="term" value="F:inulin fructotransferase (DFA-I-forming) activity"/>
    <property type="evidence" value="ECO:0007669"/>
    <property type="project" value="UniProtKB-EC"/>
</dbReference>
<dbReference type="RefSeq" id="WP_185068763.1">
    <property type="nucleotide sequence ID" value="NZ_JACHMB010000001.1"/>
</dbReference>
<dbReference type="InterPro" id="IPR040526">
    <property type="entry name" value="Beta_helix_2"/>
</dbReference>
<keyword evidence="3" id="KW-0456">Lyase</keyword>
<dbReference type="EMBL" id="JACHMB010000001">
    <property type="protein sequence ID" value="MBB5774998.1"/>
    <property type="molecule type" value="Genomic_DNA"/>
</dbReference>
<gene>
    <name evidence="3" type="ORF">HD596_001754</name>
</gene>
<evidence type="ECO:0000313" key="3">
    <source>
        <dbReference type="EMBL" id="MBB5774998.1"/>
    </source>
</evidence>
<dbReference type="AlphaFoldDB" id="A0A7W9G0L6"/>
<feature type="domain" description="Periplasmic copper-binding protein NosD beta helix" evidence="2">
    <location>
        <begin position="185"/>
        <end position="327"/>
    </location>
</feature>
<evidence type="ECO:0000259" key="2">
    <source>
        <dbReference type="Pfam" id="PF05048"/>
    </source>
</evidence>
<dbReference type="PROSITE" id="PS51318">
    <property type="entry name" value="TAT"/>
    <property type="match status" value="1"/>
</dbReference>
<dbReference type="Pfam" id="PF05048">
    <property type="entry name" value="NosD"/>
    <property type="match status" value="1"/>
</dbReference>
<protein>
    <submittedName>
        <fullName evidence="3">Inulin fructotransferase (DFA-I-forming)</fullName>
        <ecNumber evidence="3">4.2.2.17</ecNumber>
    </submittedName>
</protein>
<dbReference type="GO" id="GO:0016740">
    <property type="term" value="F:transferase activity"/>
    <property type="evidence" value="ECO:0007669"/>
    <property type="project" value="UniProtKB-KW"/>
</dbReference>
<dbReference type="InterPro" id="IPR007742">
    <property type="entry name" value="NosD_dom"/>
</dbReference>
<dbReference type="CDD" id="cd21111">
    <property type="entry name" value="IFTase"/>
    <property type="match status" value="1"/>
</dbReference>
<reference evidence="3 4" key="1">
    <citation type="submission" date="2020-08" db="EMBL/GenBank/DDBJ databases">
        <title>Sequencing the genomes of 1000 actinobacteria strains.</title>
        <authorList>
            <person name="Klenk H.-P."/>
        </authorList>
    </citation>
    <scope>NUCLEOTIDE SEQUENCE [LARGE SCALE GENOMIC DNA]</scope>
    <source>
        <strain evidence="3 4">DSM 45507</strain>
    </source>
</reference>
<feature type="signal peptide" evidence="1">
    <location>
        <begin position="1"/>
        <end position="37"/>
    </location>
</feature>
<dbReference type="SUPFAM" id="SSF51126">
    <property type="entry name" value="Pectin lyase-like"/>
    <property type="match status" value="1"/>
</dbReference>
<sequence length="441" mass="47019">MTEKDPGLTRRLLLRAPAVGVAAAGVAVLSNPPAASAQAGPSMAYDVTTWVHSTNAAITCFTDIGALINDIIADIKKRQPNQSSKPGAVIYIPPGDYPLKTRVTVDVSYLTIRGDGHGFTSSSIRYNAGDTSAWHEIWPGGSRIRVENTDGKSEAFLVSRSGDPRLSSVVFDNFCLDGISFTPNQNSYANGKVGIRVDTANDAFRVERMGFVYLERALIIRDADALSVHGNFIAECGNCVELIGSGQASKVTDNHVGAGYIGYSIFAEGHQGLLIAGNNIFPRGKSLVHLRNTSRSSITGNRLHGFYPGMLDSDGVNKENLISGNHFRREPEPWAPMQPYDNGKDDLYGVMHLCGDGNMVTGNLFAYDVAPAKIKPSGAKPTMILVATGSNNHVSNNSVASNVAANAVVLDASTRGTKVIDSATASQFVTYATDYAFRATP</sequence>
<evidence type="ECO:0000256" key="1">
    <source>
        <dbReference type="SAM" id="SignalP"/>
    </source>
</evidence>
<keyword evidence="1" id="KW-0732">Signal</keyword>
<dbReference type="EC" id="4.2.2.17" evidence="3"/>
<name>A0A7W9G0L6_9ACTN</name>
<dbReference type="InterPro" id="IPR012334">
    <property type="entry name" value="Pectin_lyas_fold"/>
</dbReference>